<evidence type="ECO:0000256" key="2">
    <source>
        <dbReference type="ARBA" id="ARBA00022771"/>
    </source>
</evidence>
<evidence type="ECO:0000259" key="6">
    <source>
        <dbReference type="PROSITE" id="PS51999"/>
    </source>
</evidence>
<protein>
    <submittedName>
        <fullName evidence="7">Cold shock domain protein 3</fullName>
    </submittedName>
</protein>
<dbReference type="SMART" id="SM00343">
    <property type="entry name" value="ZnF_C2HC"/>
    <property type="match status" value="1"/>
</dbReference>
<sequence length="151" mass="16452">MREAVPIVDMEDEDFLSEVAAVEAQAISTKRRKITATSAATATAEEGAYTAALRGRSCILLTANTPKNRGRKFYKCPLREGSSCGFFKWCHDHTVADSLPVPVNTPIVCSNTNEVSNKSIGKRSGSSCFRCGKDGHWAKDCSSSEMQTQLR</sequence>
<dbReference type="AlphaFoldDB" id="A0A7J0HCE5"/>
<dbReference type="PROSITE" id="PS51999">
    <property type="entry name" value="ZF_GRF"/>
    <property type="match status" value="1"/>
</dbReference>
<organism evidence="7 8">
    <name type="scientific">Actinidia rufa</name>
    <dbReference type="NCBI Taxonomy" id="165716"/>
    <lineage>
        <taxon>Eukaryota</taxon>
        <taxon>Viridiplantae</taxon>
        <taxon>Streptophyta</taxon>
        <taxon>Embryophyta</taxon>
        <taxon>Tracheophyta</taxon>
        <taxon>Spermatophyta</taxon>
        <taxon>Magnoliopsida</taxon>
        <taxon>eudicotyledons</taxon>
        <taxon>Gunneridae</taxon>
        <taxon>Pentapetalae</taxon>
        <taxon>asterids</taxon>
        <taxon>Ericales</taxon>
        <taxon>Actinidiaceae</taxon>
        <taxon>Actinidia</taxon>
    </lineage>
</organism>
<feature type="domain" description="GRF-type" evidence="6">
    <location>
        <begin position="52"/>
        <end position="93"/>
    </location>
</feature>
<evidence type="ECO:0000313" key="7">
    <source>
        <dbReference type="EMBL" id="GFZ20729.1"/>
    </source>
</evidence>
<evidence type="ECO:0000256" key="4">
    <source>
        <dbReference type="PROSITE-ProRule" id="PRU00047"/>
    </source>
</evidence>
<evidence type="ECO:0000256" key="1">
    <source>
        <dbReference type="ARBA" id="ARBA00022723"/>
    </source>
</evidence>
<dbReference type="EMBL" id="BJWL01000028">
    <property type="protein sequence ID" value="GFZ20729.1"/>
    <property type="molecule type" value="Genomic_DNA"/>
</dbReference>
<dbReference type="SUPFAM" id="SSF57756">
    <property type="entry name" value="Retrovirus zinc finger-like domains"/>
    <property type="match status" value="1"/>
</dbReference>
<dbReference type="PANTHER" id="PTHR33680">
    <property type="entry name" value="OS07G0190500 PROTEIN"/>
    <property type="match status" value="1"/>
</dbReference>
<dbReference type="PANTHER" id="PTHR33680:SF1">
    <property type="entry name" value="OS05G0489500 PROTEIN"/>
    <property type="match status" value="1"/>
</dbReference>
<evidence type="ECO:0000256" key="3">
    <source>
        <dbReference type="ARBA" id="ARBA00022833"/>
    </source>
</evidence>
<dbReference type="InterPro" id="IPR001878">
    <property type="entry name" value="Znf_CCHC"/>
</dbReference>
<evidence type="ECO:0000313" key="8">
    <source>
        <dbReference type="Proteomes" id="UP000585474"/>
    </source>
</evidence>
<keyword evidence="2 4" id="KW-0863">Zinc-finger</keyword>
<dbReference type="Proteomes" id="UP000585474">
    <property type="component" value="Unassembled WGS sequence"/>
</dbReference>
<name>A0A7J0HCE5_9ERIC</name>
<dbReference type="Gene3D" id="4.10.60.10">
    <property type="entry name" value="Zinc finger, CCHC-type"/>
    <property type="match status" value="1"/>
</dbReference>
<proteinExistence type="predicted"/>
<keyword evidence="8" id="KW-1185">Reference proteome</keyword>
<comment type="caution">
    <text evidence="7">The sequence shown here is derived from an EMBL/GenBank/DDBJ whole genome shotgun (WGS) entry which is preliminary data.</text>
</comment>
<dbReference type="GO" id="GO:0008270">
    <property type="term" value="F:zinc ion binding"/>
    <property type="evidence" value="ECO:0007669"/>
    <property type="project" value="UniProtKB-KW"/>
</dbReference>
<dbReference type="Pfam" id="PF06839">
    <property type="entry name" value="Zn_ribbon_GRF"/>
    <property type="match status" value="1"/>
</dbReference>
<dbReference type="InterPro" id="IPR036875">
    <property type="entry name" value="Znf_CCHC_sf"/>
</dbReference>
<evidence type="ECO:0000259" key="5">
    <source>
        <dbReference type="PROSITE" id="PS50158"/>
    </source>
</evidence>
<keyword evidence="3" id="KW-0862">Zinc</keyword>
<feature type="domain" description="CCHC-type" evidence="5">
    <location>
        <begin position="128"/>
        <end position="141"/>
    </location>
</feature>
<accession>A0A7J0HCE5</accession>
<gene>
    <name evidence="7" type="ORF">Acr_28g0014340</name>
</gene>
<reference evidence="7 8" key="1">
    <citation type="submission" date="2019-07" db="EMBL/GenBank/DDBJ databases">
        <title>De Novo Assembly of kiwifruit Actinidia rufa.</title>
        <authorList>
            <person name="Sugita-Konishi S."/>
            <person name="Sato K."/>
            <person name="Mori E."/>
            <person name="Abe Y."/>
            <person name="Kisaki G."/>
            <person name="Hamano K."/>
            <person name="Suezawa K."/>
            <person name="Otani M."/>
            <person name="Fukuda T."/>
            <person name="Manabe T."/>
            <person name="Gomi K."/>
            <person name="Tabuchi M."/>
            <person name="Akimitsu K."/>
            <person name="Kataoka I."/>
        </authorList>
    </citation>
    <scope>NUCLEOTIDE SEQUENCE [LARGE SCALE GENOMIC DNA]</scope>
    <source>
        <strain evidence="8">cv. Fuchu</strain>
    </source>
</reference>
<dbReference type="OrthoDB" id="5418639at2759"/>
<dbReference type="Pfam" id="PF00098">
    <property type="entry name" value="zf-CCHC"/>
    <property type="match status" value="1"/>
</dbReference>
<keyword evidence="1" id="KW-0479">Metal-binding</keyword>
<dbReference type="PROSITE" id="PS50158">
    <property type="entry name" value="ZF_CCHC"/>
    <property type="match status" value="1"/>
</dbReference>
<dbReference type="InterPro" id="IPR010666">
    <property type="entry name" value="Znf_GRF"/>
</dbReference>
<dbReference type="GO" id="GO:0003676">
    <property type="term" value="F:nucleic acid binding"/>
    <property type="evidence" value="ECO:0007669"/>
    <property type="project" value="InterPro"/>
</dbReference>